<keyword evidence="9" id="KW-1185">Reference proteome</keyword>
<dbReference type="PANTHER" id="PTHR33938">
    <property type="entry name" value="FERULOYL ESTERASE B-RELATED"/>
    <property type="match status" value="1"/>
</dbReference>
<dbReference type="Proteomes" id="UP000053257">
    <property type="component" value="Unassembled WGS sequence"/>
</dbReference>
<dbReference type="GO" id="GO:0030600">
    <property type="term" value="F:feruloyl esterase activity"/>
    <property type="evidence" value="ECO:0007669"/>
    <property type="project" value="UniProtKB-EC"/>
</dbReference>
<evidence type="ECO:0000256" key="1">
    <source>
        <dbReference type="ARBA" id="ARBA00022487"/>
    </source>
</evidence>
<dbReference type="EMBL" id="KN840700">
    <property type="protein sequence ID" value="KIP02130.1"/>
    <property type="molecule type" value="Genomic_DNA"/>
</dbReference>
<keyword evidence="3" id="KW-0732">Signal</keyword>
<dbReference type="PANTHER" id="PTHR33938:SF15">
    <property type="entry name" value="FERULOYL ESTERASE B-RELATED"/>
    <property type="match status" value="1"/>
</dbReference>
<dbReference type="OrthoDB" id="3039123at2759"/>
<evidence type="ECO:0000256" key="5">
    <source>
        <dbReference type="ARBA" id="ARBA00023157"/>
    </source>
</evidence>
<dbReference type="InterPro" id="IPR011118">
    <property type="entry name" value="Tannase/feruloyl_esterase"/>
</dbReference>
<evidence type="ECO:0000256" key="4">
    <source>
        <dbReference type="ARBA" id="ARBA00022801"/>
    </source>
</evidence>
<keyword evidence="5" id="KW-1015">Disulfide bond</keyword>
<comment type="catalytic activity">
    <reaction evidence="6">
        <text>feruloyl-polysaccharide + H2O = ferulate + polysaccharide.</text>
        <dbReference type="EC" id="3.1.1.73"/>
    </reaction>
</comment>
<dbReference type="STRING" id="745531.A0A0C3S2Z8"/>
<dbReference type="GO" id="GO:0045493">
    <property type="term" value="P:xylan catabolic process"/>
    <property type="evidence" value="ECO:0007669"/>
    <property type="project" value="UniProtKB-KW"/>
</dbReference>
<reference evidence="8 9" key="1">
    <citation type="journal article" date="2014" name="PLoS Genet.">
        <title>Analysis of the Phlebiopsis gigantea genome, transcriptome and secretome provides insight into its pioneer colonization strategies of wood.</title>
        <authorList>
            <person name="Hori C."/>
            <person name="Ishida T."/>
            <person name="Igarashi K."/>
            <person name="Samejima M."/>
            <person name="Suzuki H."/>
            <person name="Master E."/>
            <person name="Ferreira P."/>
            <person name="Ruiz-Duenas F.J."/>
            <person name="Held B."/>
            <person name="Canessa P."/>
            <person name="Larrondo L.F."/>
            <person name="Schmoll M."/>
            <person name="Druzhinina I.S."/>
            <person name="Kubicek C.P."/>
            <person name="Gaskell J.A."/>
            <person name="Kersten P."/>
            <person name="St John F."/>
            <person name="Glasner J."/>
            <person name="Sabat G."/>
            <person name="Splinter BonDurant S."/>
            <person name="Syed K."/>
            <person name="Yadav J."/>
            <person name="Mgbeahuruike A.C."/>
            <person name="Kovalchuk A."/>
            <person name="Asiegbu F.O."/>
            <person name="Lackner G."/>
            <person name="Hoffmeister D."/>
            <person name="Rencoret J."/>
            <person name="Gutierrez A."/>
            <person name="Sun H."/>
            <person name="Lindquist E."/>
            <person name="Barry K."/>
            <person name="Riley R."/>
            <person name="Grigoriev I.V."/>
            <person name="Henrissat B."/>
            <person name="Kues U."/>
            <person name="Berka R.M."/>
            <person name="Martinez A.T."/>
            <person name="Covert S.F."/>
            <person name="Blanchette R.A."/>
            <person name="Cullen D."/>
        </authorList>
    </citation>
    <scope>NUCLEOTIDE SEQUENCE [LARGE SCALE GENOMIC DNA]</scope>
    <source>
        <strain evidence="8 9">11061_1 CR5-6</strain>
    </source>
</reference>
<evidence type="ECO:0000256" key="2">
    <source>
        <dbReference type="ARBA" id="ARBA00022651"/>
    </source>
</evidence>
<organism evidence="8 9">
    <name type="scientific">Phlebiopsis gigantea (strain 11061_1 CR5-6)</name>
    <name type="common">White-rot fungus</name>
    <name type="synonym">Peniophora gigantea</name>
    <dbReference type="NCBI Taxonomy" id="745531"/>
    <lineage>
        <taxon>Eukaryota</taxon>
        <taxon>Fungi</taxon>
        <taxon>Dikarya</taxon>
        <taxon>Basidiomycota</taxon>
        <taxon>Agaricomycotina</taxon>
        <taxon>Agaricomycetes</taxon>
        <taxon>Polyporales</taxon>
        <taxon>Phanerochaetaceae</taxon>
        <taxon>Phlebiopsis</taxon>
    </lineage>
</organism>
<comment type="similarity">
    <text evidence="7">Belongs to the tannase family.</text>
</comment>
<dbReference type="Pfam" id="PF07519">
    <property type="entry name" value="Tannase"/>
    <property type="match status" value="1"/>
</dbReference>
<dbReference type="HOGENOM" id="CLU_014819_0_0_1"/>
<keyword evidence="2" id="KW-0858">Xylan degradation</keyword>
<sequence length="166" mass="18037">MRLTSILQAINPNISAFAGPSHNGKIIHYVGWGDQIISPGNSMHYYETVHSYMTENTVLDVDDFYRLFMVGGMQHCTGGSGATSFGAAMDDQPALSSDAEHNVLLSMVRWVEEGVAPDNFTSVHYNHGDASQGVDFTRPICKYPLSVRFVGGDPNSADSFECALLA</sequence>
<evidence type="ECO:0000313" key="9">
    <source>
        <dbReference type="Proteomes" id="UP000053257"/>
    </source>
</evidence>
<evidence type="ECO:0000256" key="7">
    <source>
        <dbReference type="RuleBase" id="RU361238"/>
    </source>
</evidence>
<dbReference type="AlphaFoldDB" id="A0A0C3S2Z8"/>
<keyword evidence="2" id="KW-0624">Polysaccharide degradation</keyword>
<gene>
    <name evidence="8" type="ORF">PHLGIDRAFT_309414</name>
</gene>
<keyword evidence="2" id="KW-0119">Carbohydrate metabolism</keyword>
<evidence type="ECO:0000256" key="6">
    <source>
        <dbReference type="ARBA" id="ARBA00034075"/>
    </source>
</evidence>
<dbReference type="EC" id="3.1.1.-" evidence="7"/>
<evidence type="ECO:0000313" key="8">
    <source>
        <dbReference type="EMBL" id="KIP02130.1"/>
    </source>
</evidence>
<proteinExistence type="inferred from homology"/>
<keyword evidence="4 7" id="KW-0378">Hydrolase</keyword>
<accession>A0A0C3S2Z8</accession>
<protein>
    <recommendedName>
        <fullName evidence="7">Carboxylic ester hydrolase</fullName>
        <ecNumber evidence="7">3.1.1.-</ecNumber>
    </recommendedName>
</protein>
<name>A0A0C3S2Z8_PHLG1</name>
<keyword evidence="1" id="KW-0719">Serine esterase</keyword>
<evidence type="ECO:0000256" key="3">
    <source>
        <dbReference type="ARBA" id="ARBA00022729"/>
    </source>
</evidence>